<proteinExistence type="predicted"/>
<dbReference type="AlphaFoldDB" id="A0A553N601"/>
<evidence type="ECO:0000313" key="3">
    <source>
        <dbReference type="Proteomes" id="UP000316079"/>
    </source>
</evidence>
<sequence length="69" mass="7750">VSWIYLVIVVLQVISRRVCFWRGEDLKPEQKHANGPNDLVLGFIEKGRKSDDISNSLQRISTPGNADIG</sequence>
<gene>
    <name evidence="2" type="ORF">DNTS_035131</name>
</gene>
<accession>A0A553N601</accession>
<evidence type="ECO:0000256" key="1">
    <source>
        <dbReference type="SAM" id="SignalP"/>
    </source>
</evidence>
<feature type="signal peptide" evidence="1">
    <location>
        <begin position="1"/>
        <end position="15"/>
    </location>
</feature>
<comment type="caution">
    <text evidence="2">The sequence shown here is derived from an EMBL/GenBank/DDBJ whole genome shotgun (WGS) entry which is preliminary data.</text>
</comment>
<name>A0A553N601_9TELE</name>
<feature type="chain" id="PRO_5022203782" evidence="1">
    <location>
        <begin position="16"/>
        <end position="69"/>
    </location>
</feature>
<evidence type="ECO:0000313" key="2">
    <source>
        <dbReference type="EMBL" id="TRY60860.1"/>
    </source>
</evidence>
<reference evidence="2 3" key="1">
    <citation type="journal article" date="2019" name="Sci. Data">
        <title>Hybrid genome assembly and annotation of Danionella translucida.</title>
        <authorList>
            <person name="Kadobianskyi M."/>
            <person name="Schulze L."/>
            <person name="Schuelke M."/>
            <person name="Judkewitz B."/>
        </authorList>
    </citation>
    <scope>NUCLEOTIDE SEQUENCE [LARGE SCALE GENOMIC DNA]</scope>
    <source>
        <strain evidence="2 3">Bolton</strain>
    </source>
</reference>
<keyword evidence="1" id="KW-0732">Signal</keyword>
<organism evidence="2 3">
    <name type="scientific">Danionella cerebrum</name>
    <dbReference type="NCBI Taxonomy" id="2873325"/>
    <lineage>
        <taxon>Eukaryota</taxon>
        <taxon>Metazoa</taxon>
        <taxon>Chordata</taxon>
        <taxon>Craniata</taxon>
        <taxon>Vertebrata</taxon>
        <taxon>Euteleostomi</taxon>
        <taxon>Actinopterygii</taxon>
        <taxon>Neopterygii</taxon>
        <taxon>Teleostei</taxon>
        <taxon>Ostariophysi</taxon>
        <taxon>Cypriniformes</taxon>
        <taxon>Danionidae</taxon>
        <taxon>Danioninae</taxon>
        <taxon>Danionella</taxon>
    </lineage>
</organism>
<feature type="non-terminal residue" evidence="2">
    <location>
        <position position="1"/>
    </location>
</feature>
<keyword evidence="3" id="KW-1185">Reference proteome</keyword>
<dbReference type="EMBL" id="SRMA01027015">
    <property type="protein sequence ID" value="TRY60860.1"/>
    <property type="molecule type" value="Genomic_DNA"/>
</dbReference>
<dbReference type="Proteomes" id="UP000316079">
    <property type="component" value="Unassembled WGS sequence"/>
</dbReference>
<protein>
    <submittedName>
        <fullName evidence="2">Uncharacterized protein</fullName>
    </submittedName>
</protein>